<evidence type="ECO:0000259" key="1">
    <source>
        <dbReference type="Pfam" id="PF04233"/>
    </source>
</evidence>
<dbReference type="NCBIfam" id="TIGR01641">
    <property type="entry name" value="phageSPP1_gp7"/>
    <property type="match status" value="1"/>
</dbReference>
<dbReference type="EMBL" id="LK031773">
    <property type="protein sequence ID" value="CDR35359.1"/>
    <property type="molecule type" value="Genomic_DNA"/>
</dbReference>
<protein>
    <submittedName>
        <fullName evidence="2">Phage Mu protein F like protein</fullName>
    </submittedName>
</protein>
<gene>
    <name evidence="2" type="ORF">CSEC_p0088</name>
</gene>
<dbReference type="AlphaFoldDB" id="A0A090D3G8"/>
<geneLocation type="plasmid" evidence="2">
    <name>1</name>
</geneLocation>
<organism evidence="2">
    <name type="scientific">Candidatus Criblamydia sequanensis CRIB-18</name>
    <dbReference type="NCBI Taxonomy" id="1437425"/>
    <lineage>
        <taxon>Bacteria</taxon>
        <taxon>Pseudomonadati</taxon>
        <taxon>Chlamydiota</taxon>
        <taxon>Chlamydiia</taxon>
        <taxon>Parachlamydiales</taxon>
        <taxon>Candidatus Criblamydiaceae</taxon>
        <taxon>Candidatus Criblamydia</taxon>
    </lineage>
</organism>
<reference evidence="2" key="2">
    <citation type="submission" date="2014-09" db="EMBL/GenBank/DDBJ databases">
        <title>Criblamydia sequanensis harbors a mega-plasmid encoding arsenite resistance.</title>
        <authorList>
            <person name="Bertelli C."/>
            <person name="Goesmann A."/>
            <person name="Greub G."/>
        </authorList>
    </citation>
    <scope>NUCLEOTIDE SEQUENCE [LARGE SCALE GENOMIC DNA]</scope>
    <source>
        <strain evidence="2">CRIB-18</strain>
        <plasmid evidence="2">1</plasmid>
    </source>
</reference>
<feature type="domain" description="Phage head morphogenesis" evidence="1">
    <location>
        <begin position="168"/>
        <end position="273"/>
    </location>
</feature>
<dbReference type="Pfam" id="PF04233">
    <property type="entry name" value="Phage_Mu_F"/>
    <property type="match status" value="1"/>
</dbReference>
<proteinExistence type="predicted"/>
<dbReference type="RefSeq" id="WP_176454876.1">
    <property type="nucleotide sequence ID" value="NZ_LK031773.1"/>
</dbReference>
<name>A0A090D3G8_9BACT</name>
<accession>A0A090D3G8</accession>
<reference evidence="2" key="1">
    <citation type="submission" date="2013-12" db="EMBL/GenBank/DDBJ databases">
        <authorList>
            <person name="Li W."/>
            <person name="Chetelat R.T."/>
        </authorList>
    </citation>
    <scope>NUCLEOTIDE SEQUENCE</scope>
    <source>
        <strain evidence="2">CRIB-18</strain>
        <plasmid evidence="2">1</plasmid>
    </source>
</reference>
<keyword evidence="2" id="KW-0614">Plasmid</keyword>
<sequence length="283" mass="32382">MVSIDQLAKIKQRRMGKLQTAKMKKPPKWHPPSSLEREYMRVLFSLTNELKTLIKEIIIPALPSLILEVEQLYPTSPARGDDFSDALKRLINSVIHAIKGKVEETIAESKIIGVQVARYNKRQFDRINNSVFGIDIFIDQPWLQDQLKLFGSQNAQLIRSLPAQELEQVAQIIERGLQEGSRFHSMTQSIQERFGITRRRAKLIARDQTSKLNASLTKLRQQELGVEEYIWQTAGDERVRSTHKAHDGKKFRWDNPPKDTGHPGTDINCRCVAVPVLEGLLDI</sequence>
<dbReference type="InterPro" id="IPR006528">
    <property type="entry name" value="Phage_head_morphogenesis_dom"/>
</dbReference>
<evidence type="ECO:0000313" key="2">
    <source>
        <dbReference type="EMBL" id="CDR35359.1"/>
    </source>
</evidence>